<dbReference type="EMBL" id="LJRI01001120">
    <property type="protein sequence ID" value="KPY73841.1"/>
    <property type="molecule type" value="Genomic_DNA"/>
</dbReference>
<comment type="caution">
    <text evidence="1">The sequence shown here is derived from an EMBL/GenBank/DDBJ whole genome shotgun (WGS) entry which is preliminary data.</text>
</comment>
<gene>
    <name evidence="1" type="ORF">ALO94_01860</name>
</gene>
<dbReference type="PATRIC" id="fig|264459.3.peg.3252"/>
<evidence type="ECO:0000313" key="2">
    <source>
        <dbReference type="Proteomes" id="UP000050384"/>
    </source>
</evidence>
<name>A0A0Q0BFC8_PSESX</name>
<evidence type="ECO:0000313" key="1">
    <source>
        <dbReference type="EMBL" id="KPY73841.1"/>
    </source>
</evidence>
<dbReference type="Proteomes" id="UP000050384">
    <property type="component" value="Unassembled WGS sequence"/>
</dbReference>
<sequence>MDKQPAFSSPWERALLEAAQLKLDHLYEFDNDFSGVISNAHVQGMFDTLCVYTDMRHDDNFPFSENGNASLSRINDEATGLMQARAARPYHSGRSSTDEDDRAAIALRDAILLNLPALTTGETCGHALAMSKAMYANFERLCFYRADFETVSRVILVQDYSAMKLAGRPAMEIAREGSEASILE</sequence>
<proteinExistence type="predicted"/>
<protein>
    <submittedName>
        <fullName evidence="1">Uncharacterized protein</fullName>
    </submittedName>
</protein>
<reference evidence="1 2" key="1">
    <citation type="submission" date="2015-09" db="EMBL/GenBank/DDBJ databases">
        <title>Genome announcement of multiple Pseudomonas syringae strains.</title>
        <authorList>
            <person name="Thakur S."/>
            <person name="Wang P.W."/>
            <person name="Gong Y."/>
            <person name="Weir B.S."/>
            <person name="Guttman D.S."/>
        </authorList>
    </citation>
    <scope>NUCLEOTIDE SEQUENCE [LARGE SCALE GENOMIC DNA]</scope>
    <source>
        <strain evidence="1 2">ICMP16929</strain>
    </source>
</reference>
<dbReference type="RefSeq" id="WP_057427873.1">
    <property type="nucleotide sequence ID" value="NZ_LJRI01001120.1"/>
</dbReference>
<accession>A0A0Q0BFC8</accession>
<organism evidence="1 2">
    <name type="scientific">Pseudomonas syringae pv. spinaceae</name>
    <dbReference type="NCBI Taxonomy" id="264459"/>
    <lineage>
        <taxon>Bacteria</taxon>
        <taxon>Pseudomonadati</taxon>
        <taxon>Pseudomonadota</taxon>
        <taxon>Gammaproteobacteria</taxon>
        <taxon>Pseudomonadales</taxon>
        <taxon>Pseudomonadaceae</taxon>
        <taxon>Pseudomonas</taxon>
        <taxon>Pseudomonas syringae</taxon>
    </lineage>
</organism>
<dbReference type="AlphaFoldDB" id="A0A0Q0BFC8"/>